<organism evidence="2 3">
    <name type="scientific">Trueperella abortisuis</name>
    <dbReference type="NCBI Taxonomy" id="445930"/>
    <lineage>
        <taxon>Bacteria</taxon>
        <taxon>Bacillati</taxon>
        <taxon>Actinomycetota</taxon>
        <taxon>Actinomycetes</taxon>
        <taxon>Actinomycetales</taxon>
        <taxon>Actinomycetaceae</taxon>
        <taxon>Trueperella</taxon>
    </lineage>
</organism>
<accession>A0ABT9PG41</accession>
<evidence type="ECO:0000313" key="2">
    <source>
        <dbReference type="EMBL" id="MDP9831684.1"/>
    </source>
</evidence>
<feature type="domain" description="Antitoxin VbhA" evidence="1">
    <location>
        <begin position="16"/>
        <end position="62"/>
    </location>
</feature>
<dbReference type="InterPro" id="IPR043038">
    <property type="entry name" value="VbhA_sf"/>
</dbReference>
<name>A0ABT9PG41_9ACTO</name>
<sequence>MSKVTQICEGESMIDRKRAMEEAIHSGEMEGAYVSTQFREDAAEYVKGDISIEELMRRTKRRWIPEGSQTRER</sequence>
<dbReference type="Proteomes" id="UP001230145">
    <property type="component" value="Unassembled WGS sequence"/>
</dbReference>
<dbReference type="RefSeq" id="WP_307634357.1">
    <property type="nucleotide sequence ID" value="NZ_JAUSQL010000001.1"/>
</dbReference>
<dbReference type="Pfam" id="PF18495">
    <property type="entry name" value="VbhA"/>
    <property type="match status" value="1"/>
</dbReference>
<dbReference type="InterPro" id="IPR041535">
    <property type="entry name" value="VbhA"/>
</dbReference>
<proteinExistence type="predicted"/>
<gene>
    <name evidence="2" type="ORF">J2S45_000363</name>
</gene>
<dbReference type="CDD" id="cd11586">
    <property type="entry name" value="VbhA_like"/>
    <property type="match status" value="1"/>
</dbReference>
<dbReference type="EMBL" id="JAUSQL010000001">
    <property type="protein sequence ID" value="MDP9831684.1"/>
    <property type="molecule type" value="Genomic_DNA"/>
</dbReference>
<reference evidence="2 3" key="1">
    <citation type="submission" date="2023-07" db="EMBL/GenBank/DDBJ databases">
        <title>Sequencing the genomes of 1000 actinobacteria strains.</title>
        <authorList>
            <person name="Klenk H.-P."/>
        </authorList>
    </citation>
    <scope>NUCLEOTIDE SEQUENCE [LARGE SCALE GENOMIC DNA]</scope>
    <source>
        <strain evidence="2 3">DSM 19515</strain>
    </source>
</reference>
<evidence type="ECO:0000259" key="1">
    <source>
        <dbReference type="Pfam" id="PF18495"/>
    </source>
</evidence>
<comment type="caution">
    <text evidence="2">The sequence shown here is derived from an EMBL/GenBank/DDBJ whole genome shotgun (WGS) entry which is preliminary data.</text>
</comment>
<protein>
    <recommendedName>
        <fullName evidence="1">Antitoxin VbhA domain-containing protein</fullName>
    </recommendedName>
</protein>
<keyword evidence="3" id="KW-1185">Reference proteome</keyword>
<dbReference type="InterPro" id="IPR033788">
    <property type="entry name" value="VbhA-like"/>
</dbReference>
<evidence type="ECO:0000313" key="3">
    <source>
        <dbReference type="Proteomes" id="UP001230145"/>
    </source>
</evidence>
<dbReference type="Gene3D" id="1.10.8.1050">
    <property type="entry name" value="Antitoxin VbhA-like"/>
    <property type="match status" value="1"/>
</dbReference>